<dbReference type="Pfam" id="PF16209">
    <property type="entry name" value="PhoLip_ATPase_N"/>
    <property type="match status" value="1"/>
</dbReference>
<dbReference type="EMBL" id="LUCM01010223">
    <property type="protein sequence ID" value="KAA0185780.1"/>
    <property type="molecule type" value="Genomic_DNA"/>
</dbReference>
<evidence type="ECO:0000259" key="6">
    <source>
        <dbReference type="Pfam" id="PF16209"/>
    </source>
</evidence>
<evidence type="ECO:0000313" key="7">
    <source>
        <dbReference type="EMBL" id="KAA0185780.1"/>
    </source>
</evidence>
<feature type="transmembrane region" description="Helical" evidence="5">
    <location>
        <begin position="354"/>
        <end position="375"/>
    </location>
</feature>
<evidence type="ECO:0000256" key="5">
    <source>
        <dbReference type="SAM" id="Phobius"/>
    </source>
</evidence>
<feature type="transmembrane region" description="Helical" evidence="5">
    <location>
        <begin position="308"/>
        <end position="334"/>
    </location>
</feature>
<dbReference type="GO" id="GO:0005886">
    <property type="term" value="C:plasma membrane"/>
    <property type="evidence" value="ECO:0007669"/>
    <property type="project" value="TreeGrafter"/>
</dbReference>
<organism evidence="7 8">
    <name type="scientific">Fasciolopsis buskii</name>
    <dbReference type="NCBI Taxonomy" id="27845"/>
    <lineage>
        <taxon>Eukaryota</taxon>
        <taxon>Metazoa</taxon>
        <taxon>Spiralia</taxon>
        <taxon>Lophotrochozoa</taxon>
        <taxon>Platyhelminthes</taxon>
        <taxon>Trematoda</taxon>
        <taxon>Digenea</taxon>
        <taxon>Plagiorchiida</taxon>
        <taxon>Echinostomata</taxon>
        <taxon>Echinostomatoidea</taxon>
        <taxon>Fasciolidae</taxon>
        <taxon>Fasciolopsis</taxon>
    </lineage>
</organism>
<accession>A0A8E0RRK0</accession>
<comment type="subcellular location">
    <subcellularLocation>
        <location evidence="1">Membrane</location>
    </subcellularLocation>
</comment>
<evidence type="ECO:0000313" key="8">
    <source>
        <dbReference type="Proteomes" id="UP000728185"/>
    </source>
</evidence>
<gene>
    <name evidence="7" type="ORF">FBUS_02664</name>
</gene>
<sequence>MPNCCGNKKKVSEDFRDVHSFGIVHLDPVTRVPRNKFVDNYIITSRYTWWSFFPVSLFELFHRISNLVYAVLSLLYLFTKGSTDFLATVCPLSFAILTAMVKDGVYDIYRHRQDKIVNNRLFDTLIINEDCTKISVTETKSAKICVGDVVICQADCEFPCDMIILASSDPRRKVEVTTANLDGETTSKTCYSLQTTQNRYLNTYRKFDSHTNVTINSRDLEAMLLTVKCEPPNAVLHKFEGRVISSVSSALRARKHESISVGNMVLRGSKLANTDFMIGMPIYTGLDTKLSLNAKGAHRKYTAREARLNTILGSFLLAAIGISIIMTVGAAVWAAKIGVFIPFMPGVKFTPWGFVQNVFSFSFITTHLLPISLIISIEYQQLTIANLIGNDAEMYEEYQDKKTVAKTVHTADELGQIEFLFSDKTGTLTQNAMLLRVYATIPSNSVYRIDKSHATRISEWRKSSITEKFHEEAANIELEDLDISSRQSASGQQPINVMSVAQVPADLVKLILTSLLCHSIETRKDNSHAKNAKSSSGNAAYQQIYQGSSPDEKALVEGSAKLGYVLKSTEIDIEHNVRKLYVSEKQIAKTGAKNTFWSEKVYLIDVTLEFNPVRKRMTVMARHPDGTFHIHSKGAETSMLSAEVSSAKIHILLN</sequence>
<protein>
    <submittedName>
        <fullName evidence="7">Phospholipid-transporting ATPase</fullName>
    </submittedName>
</protein>
<keyword evidence="8" id="KW-1185">Reference proteome</keyword>
<evidence type="ECO:0000256" key="1">
    <source>
        <dbReference type="ARBA" id="ARBA00004370"/>
    </source>
</evidence>
<dbReference type="InterPro" id="IPR008250">
    <property type="entry name" value="ATPase_P-typ_transduc_dom_A_sf"/>
</dbReference>
<dbReference type="GO" id="GO:0000166">
    <property type="term" value="F:nucleotide binding"/>
    <property type="evidence" value="ECO:0007669"/>
    <property type="project" value="InterPro"/>
</dbReference>
<dbReference type="InterPro" id="IPR023299">
    <property type="entry name" value="ATPase_P-typ_cyto_dom_N"/>
</dbReference>
<comment type="caution">
    <text evidence="7">The sequence shown here is derived from an EMBL/GenBank/DDBJ whole genome shotgun (WGS) entry which is preliminary data.</text>
</comment>
<dbReference type="InterPro" id="IPR018303">
    <property type="entry name" value="ATPase_P-typ_P_site"/>
</dbReference>
<keyword evidence="3 5" id="KW-1133">Transmembrane helix</keyword>
<keyword evidence="2 5" id="KW-0812">Transmembrane</keyword>
<dbReference type="Gene3D" id="3.40.1110.10">
    <property type="entry name" value="Calcium-transporting ATPase, cytoplasmic domain N"/>
    <property type="match status" value="1"/>
</dbReference>
<dbReference type="SUPFAM" id="SSF81660">
    <property type="entry name" value="Metal cation-transporting ATPase, ATP-binding domain N"/>
    <property type="match status" value="1"/>
</dbReference>
<keyword evidence="4 5" id="KW-0472">Membrane</keyword>
<dbReference type="OrthoDB" id="377733at2759"/>
<evidence type="ECO:0000256" key="2">
    <source>
        <dbReference type="ARBA" id="ARBA00022692"/>
    </source>
</evidence>
<dbReference type="GO" id="GO:0005783">
    <property type="term" value="C:endoplasmic reticulum"/>
    <property type="evidence" value="ECO:0007669"/>
    <property type="project" value="TreeGrafter"/>
</dbReference>
<dbReference type="PANTHER" id="PTHR24092">
    <property type="entry name" value="PROBABLE PHOSPHOLIPID-TRANSPORTING ATPASE"/>
    <property type="match status" value="1"/>
</dbReference>
<dbReference type="Proteomes" id="UP000728185">
    <property type="component" value="Unassembled WGS sequence"/>
</dbReference>
<dbReference type="SUPFAM" id="SSF81653">
    <property type="entry name" value="Calcium ATPase, transduction domain A"/>
    <property type="match status" value="1"/>
</dbReference>
<name>A0A8E0RRK0_9TREM</name>
<dbReference type="GO" id="GO:0140326">
    <property type="term" value="F:ATPase-coupled intramembrane lipid transporter activity"/>
    <property type="evidence" value="ECO:0007669"/>
    <property type="project" value="TreeGrafter"/>
</dbReference>
<evidence type="ECO:0000256" key="3">
    <source>
        <dbReference type="ARBA" id="ARBA00022989"/>
    </source>
</evidence>
<dbReference type="PANTHER" id="PTHR24092:SF175">
    <property type="entry name" value="PHOSPHOLIPID-TRANSPORTING ATPASE"/>
    <property type="match status" value="1"/>
</dbReference>
<dbReference type="Gene3D" id="2.70.150.10">
    <property type="entry name" value="Calcium-transporting ATPase, cytoplasmic transduction domain A"/>
    <property type="match status" value="1"/>
</dbReference>
<dbReference type="InterPro" id="IPR032631">
    <property type="entry name" value="P-type_ATPase_N"/>
</dbReference>
<dbReference type="AlphaFoldDB" id="A0A8E0RRK0"/>
<dbReference type="GO" id="GO:0045332">
    <property type="term" value="P:phospholipid translocation"/>
    <property type="evidence" value="ECO:0007669"/>
    <property type="project" value="TreeGrafter"/>
</dbReference>
<reference evidence="7" key="1">
    <citation type="submission" date="2019-05" db="EMBL/GenBank/DDBJ databases">
        <title>Annotation for the trematode Fasciolopsis buski.</title>
        <authorList>
            <person name="Choi Y.-J."/>
        </authorList>
    </citation>
    <scope>NUCLEOTIDE SEQUENCE</scope>
    <source>
        <strain evidence="7">HT</strain>
        <tissue evidence="7">Whole worm</tissue>
    </source>
</reference>
<proteinExistence type="predicted"/>
<evidence type="ECO:0000256" key="4">
    <source>
        <dbReference type="ARBA" id="ARBA00023136"/>
    </source>
</evidence>
<dbReference type="PROSITE" id="PS00154">
    <property type="entry name" value="ATPASE_E1_E2"/>
    <property type="match status" value="1"/>
</dbReference>
<feature type="domain" description="P-type ATPase N-terminal" evidence="6">
    <location>
        <begin position="34"/>
        <end position="78"/>
    </location>
</feature>